<proteinExistence type="predicted"/>
<dbReference type="STRING" id="439219.SAMN02910293_00486"/>
<dbReference type="RefSeq" id="WP_074485281.1">
    <property type="nucleotide sequence ID" value="NZ_FMXP01000005.1"/>
</dbReference>
<dbReference type="EMBL" id="FMXP01000005">
    <property type="protein sequence ID" value="SDB09396.1"/>
    <property type="molecule type" value="Genomic_DNA"/>
</dbReference>
<accession>A0A1G6ALX4</accession>
<gene>
    <name evidence="1" type="ORF">SAMN02910293_00486</name>
</gene>
<reference evidence="1 2" key="1">
    <citation type="submission" date="2016-10" db="EMBL/GenBank/DDBJ databases">
        <authorList>
            <person name="de Groot N.N."/>
        </authorList>
    </citation>
    <scope>NUCLEOTIDE SEQUENCE [LARGE SCALE GENOMIC DNA]</scope>
    <source>
        <strain evidence="1 2">A-4</strain>
    </source>
</reference>
<dbReference type="Proteomes" id="UP000182508">
    <property type="component" value="Unassembled WGS sequence"/>
</dbReference>
<sequence length="80" mass="9344">MKSIEDFWKNIESEYAYVSDENPSIAIEIAKAENSSKFIKDIQDDLIEIRVMDIKNLGTNFYPEITEILTKAGWDTHNFR</sequence>
<dbReference type="AlphaFoldDB" id="A0A1G6ALX4"/>
<evidence type="ECO:0000313" key="2">
    <source>
        <dbReference type="Proteomes" id="UP000182508"/>
    </source>
</evidence>
<keyword evidence="2" id="KW-1185">Reference proteome</keyword>
<evidence type="ECO:0000313" key="1">
    <source>
        <dbReference type="EMBL" id="SDB09396.1"/>
    </source>
</evidence>
<organism evidence="1 2">
    <name type="scientific">Streptococcus henryi</name>
    <dbReference type="NCBI Taxonomy" id="439219"/>
    <lineage>
        <taxon>Bacteria</taxon>
        <taxon>Bacillati</taxon>
        <taxon>Bacillota</taxon>
        <taxon>Bacilli</taxon>
        <taxon>Lactobacillales</taxon>
        <taxon>Streptococcaceae</taxon>
        <taxon>Streptococcus</taxon>
    </lineage>
</organism>
<protein>
    <submittedName>
        <fullName evidence="1">Uncharacterized protein</fullName>
    </submittedName>
</protein>
<name>A0A1G6ALX4_9STRE</name>